<dbReference type="InterPro" id="IPR041581">
    <property type="entry name" value="Glyoxalase_6"/>
</dbReference>
<gene>
    <name evidence="2" type="ORF">DX116_08600</name>
</gene>
<dbReference type="InterPro" id="IPR037523">
    <property type="entry name" value="VOC_core"/>
</dbReference>
<evidence type="ECO:0000313" key="3">
    <source>
        <dbReference type="Proteomes" id="UP000265581"/>
    </source>
</evidence>
<organism evidence="2 3">
    <name type="scientific">Aeromicrobium endophyticum</name>
    <dbReference type="NCBI Taxonomy" id="2292704"/>
    <lineage>
        <taxon>Bacteria</taxon>
        <taxon>Bacillati</taxon>
        <taxon>Actinomycetota</taxon>
        <taxon>Actinomycetes</taxon>
        <taxon>Propionibacteriales</taxon>
        <taxon>Nocardioidaceae</taxon>
        <taxon>Aeromicrobium</taxon>
    </lineage>
</organism>
<dbReference type="Pfam" id="PF18029">
    <property type="entry name" value="Glyoxalase_6"/>
    <property type="match status" value="1"/>
</dbReference>
<accession>A0A371PCD7</accession>
<evidence type="ECO:0000259" key="1">
    <source>
        <dbReference type="PROSITE" id="PS51819"/>
    </source>
</evidence>
<feature type="domain" description="VOC" evidence="1">
    <location>
        <begin position="6"/>
        <end position="125"/>
    </location>
</feature>
<dbReference type="InterPro" id="IPR029068">
    <property type="entry name" value="Glyas_Bleomycin-R_OHBP_Dase"/>
</dbReference>
<dbReference type="RefSeq" id="WP_119703695.1">
    <property type="nucleotide sequence ID" value="NZ_JBHSOI010000001.1"/>
</dbReference>
<dbReference type="PROSITE" id="PS51819">
    <property type="entry name" value="VOC"/>
    <property type="match status" value="1"/>
</dbReference>
<dbReference type="CDD" id="cd06587">
    <property type="entry name" value="VOC"/>
    <property type="match status" value="1"/>
</dbReference>
<dbReference type="PANTHER" id="PTHR35908">
    <property type="entry name" value="HYPOTHETICAL FUSION PROTEIN"/>
    <property type="match status" value="1"/>
</dbReference>
<dbReference type="OrthoDB" id="1645442at2"/>
<comment type="caution">
    <text evidence="2">The sequence shown here is derived from an EMBL/GenBank/DDBJ whole genome shotgun (WGS) entry which is preliminary data.</text>
</comment>
<name>A0A371PCD7_9ACTN</name>
<dbReference type="EMBL" id="QUBR01000001">
    <property type="protein sequence ID" value="REK73585.1"/>
    <property type="molecule type" value="Genomic_DNA"/>
</dbReference>
<evidence type="ECO:0000313" key="2">
    <source>
        <dbReference type="EMBL" id="REK73585.1"/>
    </source>
</evidence>
<dbReference type="Proteomes" id="UP000265581">
    <property type="component" value="Unassembled WGS sequence"/>
</dbReference>
<protein>
    <submittedName>
        <fullName evidence="2">VOC family protein</fullName>
    </submittedName>
</protein>
<dbReference type="SUPFAM" id="SSF54593">
    <property type="entry name" value="Glyoxalase/Bleomycin resistance protein/Dihydroxybiphenyl dioxygenase"/>
    <property type="match status" value="1"/>
</dbReference>
<dbReference type="PANTHER" id="PTHR35908:SF1">
    <property type="entry name" value="CONSERVED PROTEIN"/>
    <property type="match status" value="1"/>
</dbReference>
<dbReference type="AlphaFoldDB" id="A0A371PCD7"/>
<sequence>MTAIATIRSIVLECADPAPLARFWSEVLDRTITQRDDDWWALERHGREARMCFQVVADHVPPPWPGERGEQQVHLDLEVDDLETARATVLGLGARQLSDVIDEDDDMGAWQVFADPAGHPFCLVT</sequence>
<proteinExistence type="predicted"/>
<dbReference type="Gene3D" id="3.10.180.10">
    <property type="entry name" value="2,3-Dihydroxybiphenyl 1,2-Dioxygenase, domain 1"/>
    <property type="match status" value="1"/>
</dbReference>
<reference evidence="2 3" key="1">
    <citation type="submission" date="2018-08" db="EMBL/GenBank/DDBJ databases">
        <title>Aeromicrobium sp. M2KJ-4, whole genome shotgun sequence.</title>
        <authorList>
            <person name="Tuo L."/>
        </authorList>
    </citation>
    <scope>NUCLEOTIDE SEQUENCE [LARGE SCALE GENOMIC DNA]</scope>
    <source>
        <strain evidence="2 3">M2KJ-4</strain>
    </source>
</reference>
<keyword evidence="3" id="KW-1185">Reference proteome</keyword>